<protein>
    <submittedName>
        <fullName evidence="1">Uncharacterized protein</fullName>
    </submittedName>
</protein>
<organism evidence="1 2">
    <name type="scientific">Kaistella gelatinilytica</name>
    <dbReference type="NCBI Taxonomy" id="2787636"/>
    <lineage>
        <taxon>Bacteria</taxon>
        <taxon>Pseudomonadati</taxon>
        <taxon>Bacteroidota</taxon>
        <taxon>Flavobacteriia</taxon>
        <taxon>Flavobacteriales</taxon>
        <taxon>Weeksellaceae</taxon>
        <taxon>Chryseobacterium group</taxon>
        <taxon>Kaistella</taxon>
    </lineage>
</organism>
<reference evidence="1 2" key="1">
    <citation type="submission" date="2020-11" db="EMBL/GenBank/DDBJ databases">
        <title>Kaistella gelatinilytica sp. nov., a flavobacterium isolated from Antarctic Soil.</title>
        <authorList>
            <person name="Li J."/>
        </authorList>
    </citation>
    <scope>NUCLEOTIDE SEQUENCE [LARGE SCALE GENOMIC DNA]</scope>
    <source>
        <strain evidence="1 2">G5-32</strain>
    </source>
</reference>
<dbReference type="EMBL" id="JADPVI010000001">
    <property type="protein sequence ID" value="MBF8455941.1"/>
    <property type="molecule type" value="Genomic_DNA"/>
</dbReference>
<sequence length="77" mass="8988">MTKKILKGESLIKKKRSLQKVGTDENGWNIYYIADNFEKWVEEYPNSEFHGGGMPQLRLIQEFPLGIGFKFPNKLLK</sequence>
<dbReference type="Pfam" id="PF15590">
    <property type="entry name" value="Imm27"/>
    <property type="match status" value="1"/>
</dbReference>
<keyword evidence="2" id="KW-1185">Reference proteome</keyword>
<proteinExistence type="predicted"/>
<dbReference type="InterPro" id="IPR028960">
    <property type="entry name" value="Imm27"/>
</dbReference>
<dbReference type="Proteomes" id="UP000660070">
    <property type="component" value="Unassembled WGS sequence"/>
</dbReference>
<dbReference type="RefSeq" id="WP_196078497.1">
    <property type="nucleotide sequence ID" value="NZ_JADPVI010000001.1"/>
</dbReference>
<evidence type="ECO:0000313" key="1">
    <source>
        <dbReference type="EMBL" id="MBF8455941.1"/>
    </source>
</evidence>
<evidence type="ECO:0000313" key="2">
    <source>
        <dbReference type="Proteomes" id="UP000660070"/>
    </source>
</evidence>
<name>A0ABS0F8F1_9FLAO</name>
<gene>
    <name evidence="1" type="ORF">IV494_02000</name>
</gene>
<comment type="caution">
    <text evidence="1">The sequence shown here is derived from an EMBL/GenBank/DDBJ whole genome shotgun (WGS) entry which is preliminary data.</text>
</comment>
<accession>A0ABS0F8F1</accession>